<keyword evidence="1" id="KW-0812">Transmembrane</keyword>
<dbReference type="SMART" id="SM00014">
    <property type="entry name" value="acidPPc"/>
    <property type="match status" value="1"/>
</dbReference>
<dbReference type="AlphaFoldDB" id="A0A430AVD1"/>
<evidence type="ECO:0000313" key="3">
    <source>
        <dbReference type="EMBL" id="RSU12013.1"/>
    </source>
</evidence>
<feature type="transmembrane region" description="Helical" evidence="1">
    <location>
        <begin position="56"/>
        <end position="81"/>
    </location>
</feature>
<sequence length="217" mass="24410">MTKNKQLYWHYAASLCLLLFAAIAYFVKSNEAILAGIDNPIIHLIRGNLTDGKTAFFTYITKFANTITIILLTGVAFLFLYKYKEKIAAFWLLINAALIQGLGNTLLKLFFNRPRPSVKHLVSAGGTSFPSGHAMGSMLFYGTFIFLMPKFIQNKILCLAIQILLGLLILGIGTSRIYVGVHYPTDILGGFLMGAAWLFFSYPYFKKYDFKQQFEGK</sequence>
<keyword evidence="4" id="KW-1185">Reference proteome</keyword>
<protein>
    <recommendedName>
        <fullName evidence="2">Phosphatidic acid phosphatase type 2/haloperoxidase domain-containing protein</fullName>
    </recommendedName>
</protein>
<dbReference type="PANTHER" id="PTHR14969">
    <property type="entry name" value="SPHINGOSINE-1-PHOSPHATE PHOSPHOHYDROLASE"/>
    <property type="match status" value="1"/>
</dbReference>
<dbReference type="InterPro" id="IPR036938">
    <property type="entry name" value="PAP2/HPO_sf"/>
</dbReference>
<reference evidence="3 4" key="1">
    <citation type="submission" date="2017-05" db="EMBL/GenBank/DDBJ databases">
        <title>Vagococcus spp. assemblies.</title>
        <authorList>
            <person name="Gulvik C.A."/>
        </authorList>
    </citation>
    <scope>NUCLEOTIDE SEQUENCE [LARGE SCALE GENOMIC DNA]</scope>
    <source>
        <strain evidence="3 4">SS1714</strain>
    </source>
</reference>
<accession>A0A430AVD1</accession>
<organism evidence="3 4">
    <name type="scientific">Vagococcus carniphilus</name>
    <dbReference type="NCBI Taxonomy" id="218144"/>
    <lineage>
        <taxon>Bacteria</taxon>
        <taxon>Bacillati</taxon>
        <taxon>Bacillota</taxon>
        <taxon>Bacilli</taxon>
        <taxon>Lactobacillales</taxon>
        <taxon>Enterococcaceae</taxon>
        <taxon>Vagococcus</taxon>
    </lineage>
</organism>
<evidence type="ECO:0000256" key="1">
    <source>
        <dbReference type="SAM" id="Phobius"/>
    </source>
</evidence>
<feature type="transmembrane region" description="Helical" evidence="1">
    <location>
        <begin position="7"/>
        <end position="27"/>
    </location>
</feature>
<name>A0A430AVD1_9ENTE</name>
<feature type="transmembrane region" description="Helical" evidence="1">
    <location>
        <begin position="131"/>
        <end position="149"/>
    </location>
</feature>
<keyword evidence="1" id="KW-0472">Membrane</keyword>
<evidence type="ECO:0000313" key="4">
    <source>
        <dbReference type="Proteomes" id="UP000288028"/>
    </source>
</evidence>
<dbReference type="OrthoDB" id="9789113at2"/>
<comment type="caution">
    <text evidence="3">The sequence shown here is derived from an EMBL/GenBank/DDBJ whole genome shotgun (WGS) entry which is preliminary data.</text>
</comment>
<feature type="transmembrane region" description="Helical" evidence="1">
    <location>
        <begin position="187"/>
        <end position="205"/>
    </location>
</feature>
<dbReference type="PANTHER" id="PTHR14969:SF13">
    <property type="entry name" value="AT30094P"/>
    <property type="match status" value="1"/>
</dbReference>
<evidence type="ECO:0000259" key="2">
    <source>
        <dbReference type="SMART" id="SM00014"/>
    </source>
</evidence>
<dbReference type="Pfam" id="PF01569">
    <property type="entry name" value="PAP2"/>
    <property type="match status" value="1"/>
</dbReference>
<proteinExistence type="predicted"/>
<dbReference type="Proteomes" id="UP000288028">
    <property type="component" value="Unassembled WGS sequence"/>
</dbReference>
<dbReference type="CDD" id="cd03392">
    <property type="entry name" value="PAP2_like_2"/>
    <property type="match status" value="1"/>
</dbReference>
<feature type="transmembrane region" description="Helical" evidence="1">
    <location>
        <begin position="156"/>
        <end position="181"/>
    </location>
</feature>
<dbReference type="GeneID" id="95579228"/>
<feature type="domain" description="Phosphatidic acid phosphatase type 2/haloperoxidase" evidence="2">
    <location>
        <begin position="89"/>
        <end position="202"/>
    </location>
</feature>
<dbReference type="RefSeq" id="WP_126795451.1">
    <property type="nucleotide sequence ID" value="NZ_CP060720.1"/>
</dbReference>
<feature type="transmembrane region" description="Helical" evidence="1">
    <location>
        <begin position="88"/>
        <end position="111"/>
    </location>
</feature>
<dbReference type="InterPro" id="IPR000326">
    <property type="entry name" value="PAP2/HPO"/>
</dbReference>
<gene>
    <name evidence="3" type="ORF">CBF28_11620</name>
</gene>
<dbReference type="EMBL" id="NGKB01000012">
    <property type="protein sequence ID" value="RSU12013.1"/>
    <property type="molecule type" value="Genomic_DNA"/>
</dbReference>
<dbReference type="SUPFAM" id="SSF48317">
    <property type="entry name" value="Acid phosphatase/Vanadium-dependent haloperoxidase"/>
    <property type="match status" value="1"/>
</dbReference>
<keyword evidence="1" id="KW-1133">Transmembrane helix</keyword>
<dbReference type="Gene3D" id="1.20.144.10">
    <property type="entry name" value="Phosphatidic acid phosphatase type 2/haloperoxidase"/>
    <property type="match status" value="2"/>
</dbReference>